<feature type="region of interest" description="Disordered" evidence="1">
    <location>
        <begin position="81"/>
        <end position="111"/>
    </location>
</feature>
<gene>
    <name evidence="2" type="ORF">CDL12_15603</name>
</gene>
<organism evidence="2 3">
    <name type="scientific">Handroanthus impetiginosus</name>
    <dbReference type="NCBI Taxonomy" id="429701"/>
    <lineage>
        <taxon>Eukaryota</taxon>
        <taxon>Viridiplantae</taxon>
        <taxon>Streptophyta</taxon>
        <taxon>Embryophyta</taxon>
        <taxon>Tracheophyta</taxon>
        <taxon>Spermatophyta</taxon>
        <taxon>Magnoliopsida</taxon>
        <taxon>eudicotyledons</taxon>
        <taxon>Gunneridae</taxon>
        <taxon>Pentapetalae</taxon>
        <taxon>asterids</taxon>
        <taxon>lamiids</taxon>
        <taxon>Lamiales</taxon>
        <taxon>Bignoniaceae</taxon>
        <taxon>Crescentiina</taxon>
        <taxon>Tabebuia alliance</taxon>
        <taxon>Handroanthus</taxon>
    </lineage>
</organism>
<keyword evidence="3" id="KW-1185">Reference proteome</keyword>
<protein>
    <recommendedName>
        <fullName evidence="4">DUF4216 domain-containing protein</fullName>
    </recommendedName>
</protein>
<comment type="caution">
    <text evidence="2">The sequence shown here is derived from an EMBL/GenBank/DDBJ whole genome shotgun (WGS) entry which is preliminary data.</text>
</comment>
<evidence type="ECO:0000313" key="2">
    <source>
        <dbReference type="EMBL" id="PIN11789.1"/>
    </source>
</evidence>
<dbReference type="Proteomes" id="UP000231279">
    <property type="component" value="Unassembled WGS sequence"/>
</dbReference>
<evidence type="ECO:0000313" key="3">
    <source>
        <dbReference type="Proteomes" id="UP000231279"/>
    </source>
</evidence>
<evidence type="ECO:0008006" key="4">
    <source>
        <dbReference type="Google" id="ProtNLM"/>
    </source>
</evidence>
<reference evidence="3" key="1">
    <citation type="journal article" date="2018" name="Gigascience">
        <title>Genome assembly of the Pink Ipe (Handroanthus impetiginosus, Bignoniaceae), a highly valued, ecologically keystone Neotropical timber forest tree.</title>
        <authorList>
            <person name="Silva-Junior O.B."/>
            <person name="Grattapaglia D."/>
            <person name="Novaes E."/>
            <person name="Collevatti R.G."/>
        </authorList>
    </citation>
    <scope>NUCLEOTIDE SEQUENCE [LARGE SCALE GENOMIC DNA]</scope>
    <source>
        <strain evidence="3">cv. UFG-1</strain>
    </source>
</reference>
<feature type="compositionally biased region" description="Acidic residues" evidence="1">
    <location>
        <begin position="91"/>
        <end position="111"/>
    </location>
</feature>
<evidence type="ECO:0000256" key="1">
    <source>
        <dbReference type="SAM" id="MobiDB-lite"/>
    </source>
</evidence>
<sequence>MLGAQKFVLFPCDWFDPTLVRETHVVHSEYKLVKVGGRVEVEETLEVAYQNDMLMPVDTIMLDELCENMLNHSHPIENVNESELLHNDGAISDDVEDKVEPDEDEDELGDK</sequence>
<name>A0A2G9H2N3_9LAMI</name>
<dbReference type="OrthoDB" id="912978at2759"/>
<accession>A0A2G9H2N3</accession>
<dbReference type="AlphaFoldDB" id="A0A2G9H2N3"/>
<dbReference type="EMBL" id="NKXS01002858">
    <property type="protein sequence ID" value="PIN11789.1"/>
    <property type="molecule type" value="Genomic_DNA"/>
</dbReference>
<proteinExistence type="predicted"/>